<dbReference type="InterPro" id="IPR058533">
    <property type="entry name" value="Cation_efflux_TM"/>
</dbReference>
<sequence>MGELMKTGKKRSKKEKKAMNVSLYGNLFFVVLELVMAVITGSQAVLLDAVYDGIEFFMMLPSVLMIPLLYQPSNEKYPFGHMQMETIFLVIKGITMTSVTVGLIANSINILFHGGRVVDFGIVAWFELVACVLGIAVTIYLKRKNKNIKSPTVEVEMEGWKIDSIVSLGMTAAFFLPIIVPFPWFKSLVPYLDSLLTIILSVVMLPIPVKTVITGIRDLLLISPEEETVEEIKSLVEPIIQESGCSDCLYEIVRTGRKLWISAYITLDKDELSVRKFKMLQTRCIAALTEKYSDFYFELLPEIEFDIEELNEILSK</sequence>
<keyword evidence="5 7" id="KW-1133">Transmembrane helix</keyword>
<dbReference type="PANTHER" id="PTHR43840:SF15">
    <property type="entry name" value="MITOCHONDRIAL METAL TRANSPORTER 1-RELATED"/>
    <property type="match status" value="1"/>
</dbReference>
<protein>
    <submittedName>
        <fullName evidence="9">Ferrous iron efflux protein F</fullName>
    </submittedName>
</protein>
<feature type="transmembrane region" description="Helical" evidence="7">
    <location>
        <begin position="120"/>
        <end position="141"/>
    </location>
</feature>
<evidence type="ECO:0000313" key="9">
    <source>
        <dbReference type="EMBL" id="VYS88724.1"/>
    </source>
</evidence>
<dbReference type="NCBIfam" id="TIGR01297">
    <property type="entry name" value="CDF"/>
    <property type="match status" value="1"/>
</dbReference>
<feature type="transmembrane region" description="Helical" evidence="7">
    <location>
        <begin position="86"/>
        <end position="108"/>
    </location>
</feature>
<feature type="domain" description="Cation efflux protein transmembrane" evidence="8">
    <location>
        <begin position="21"/>
        <end position="220"/>
    </location>
</feature>
<feature type="transmembrane region" description="Helical" evidence="7">
    <location>
        <begin position="53"/>
        <end position="70"/>
    </location>
</feature>
<evidence type="ECO:0000256" key="6">
    <source>
        <dbReference type="ARBA" id="ARBA00023136"/>
    </source>
</evidence>
<evidence type="ECO:0000256" key="2">
    <source>
        <dbReference type="ARBA" id="ARBA00008114"/>
    </source>
</evidence>
<dbReference type="GO" id="GO:0015086">
    <property type="term" value="F:cadmium ion transmembrane transporter activity"/>
    <property type="evidence" value="ECO:0007669"/>
    <property type="project" value="TreeGrafter"/>
</dbReference>
<evidence type="ECO:0000256" key="1">
    <source>
        <dbReference type="ARBA" id="ARBA00004141"/>
    </source>
</evidence>
<comment type="similarity">
    <text evidence="2">Belongs to the cation diffusion facilitator (CDF) transporter (TC 2.A.4) family.</text>
</comment>
<feature type="transmembrane region" description="Helical" evidence="7">
    <location>
        <begin position="21"/>
        <end position="41"/>
    </location>
</feature>
<name>A0A6N2S6Y8_9FIRM</name>
<dbReference type="InterPro" id="IPR050291">
    <property type="entry name" value="CDF_Transporter"/>
</dbReference>
<gene>
    <name evidence="9" type="ORF">BGLFYP119_00981</name>
</gene>
<dbReference type="EMBL" id="CACRST010000010">
    <property type="protein sequence ID" value="VYS88724.1"/>
    <property type="molecule type" value="Genomic_DNA"/>
</dbReference>
<dbReference type="InterPro" id="IPR002524">
    <property type="entry name" value="Cation_efflux"/>
</dbReference>
<dbReference type="AlphaFoldDB" id="A0A6N2S6Y8"/>
<dbReference type="InterPro" id="IPR027469">
    <property type="entry name" value="Cation_efflux_TMD_sf"/>
</dbReference>
<dbReference type="PANTHER" id="PTHR43840">
    <property type="entry name" value="MITOCHONDRIAL METAL TRANSPORTER 1-RELATED"/>
    <property type="match status" value="1"/>
</dbReference>
<keyword evidence="6 7" id="KW-0472">Membrane</keyword>
<comment type="subcellular location">
    <subcellularLocation>
        <location evidence="1">Membrane</location>
        <topology evidence="1">Multi-pass membrane protein</topology>
    </subcellularLocation>
</comment>
<evidence type="ECO:0000256" key="5">
    <source>
        <dbReference type="ARBA" id="ARBA00022989"/>
    </source>
</evidence>
<evidence type="ECO:0000256" key="3">
    <source>
        <dbReference type="ARBA" id="ARBA00022448"/>
    </source>
</evidence>
<reference evidence="9" key="1">
    <citation type="submission" date="2019-11" db="EMBL/GenBank/DDBJ databases">
        <authorList>
            <person name="Feng L."/>
        </authorList>
    </citation>
    <scope>NUCLEOTIDE SEQUENCE</scope>
    <source>
        <strain evidence="9">BgluceraseaLFYP119</strain>
    </source>
</reference>
<keyword evidence="4 7" id="KW-0812">Transmembrane</keyword>
<evidence type="ECO:0000256" key="4">
    <source>
        <dbReference type="ARBA" id="ARBA00022692"/>
    </source>
</evidence>
<dbReference type="Pfam" id="PF01545">
    <property type="entry name" value="Cation_efflux"/>
    <property type="match status" value="1"/>
</dbReference>
<dbReference type="GO" id="GO:0005886">
    <property type="term" value="C:plasma membrane"/>
    <property type="evidence" value="ECO:0007669"/>
    <property type="project" value="TreeGrafter"/>
</dbReference>
<dbReference type="SUPFAM" id="SSF161111">
    <property type="entry name" value="Cation efflux protein transmembrane domain-like"/>
    <property type="match status" value="1"/>
</dbReference>
<dbReference type="GO" id="GO:0006882">
    <property type="term" value="P:intracellular zinc ion homeostasis"/>
    <property type="evidence" value="ECO:0007669"/>
    <property type="project" value="TreeGrafter"/>
</dbReference>
<keyword evidence="3" id="KW-0813">Transport</keyword>
<dbReference type="GO" id="GO:0015341">
    <property type="term" value="F:zinc efflux antiporter activity"/>
    <property type="evidence" value="ECO:0007669"/>
    <property type="project" value="TreeGrafter"/>
</dbReference>
<feature type="transmembrane region" description="Helical" evidence="7">
    <location>
        <begin position="188"/>
        <end position="207"/>
    </location>
</feature>
<feature type="transmembrane region" description="Helical" evidence="7">
    <location>
        <begin position="162"/>
        <end position="182"/>
    </location>
</feature>
<dbReference type="GO" id="GO:0015093">
    <property type="term" value="F:ferrous iron transmembrane transporter activity"/>
    <property type="evidence" value="ECO:0007669"/>
    <property type="project" value="TreeGrafter"/>
</dbReference>
<proteinExistence type="inferred from homology"/>
<evidence type="ECO:0000259" key="8">
    <source>
        <dbReference type="Pfam" id="PF01545"/>
    </source>
</evidence>
<organism evidence="9">
    <name type="scientific">Blautia glucerasea</name>
    <dbReference type="NCBI Taxonomy" id="536633"/>
    <lineage>
        <taxon>Bacteria</taxon>
        <taxon>Bacillati</taxon>
        <taxon>Bacillota</taxon>
        <taxon>Clostridia</taxon>
        <taxon>Lachnospirales</taxon>
        <taxon>Lachnospiraceae</taxon>
        <taxon>Blautia</taxon>
    </lineage>
</organism>
<evidence type="ECO:0000256" key="7">
    <source>
        <dbReference type="SAM" id="Phobius"/>
    </source>
</evidence>
<accession>A0A6N2S6Y8</accession>
<dbReference type="Gene3D" id="1.20.1510.10">
    <property type="entry name" value="Cation efflux protein transmembrane domain"/>
    <property type="match status" value="1"/>
</dbReference>